<comment type="caution">
    <text evidence="1">The sequence shown here is derived from an EMBL/GenBank/DDBJ whole genome shotgun (WGS) entry which is preliminary data.</text>
</comment>
<dbReference type="EMBL" id="JACRTB010000003">
    <property type="protein sequence ID" value="MBC8575227.1"/>
    <property type="molecule type" value="Genomic_DNA"/>
</dbReference>
<sequence length="58" mass="6602">MDYMNAKEAADKWGLSVRRVQVLCEQGRVDGVERLGNVWLIPKSSDKPLDGRTREAKK</sequence>
<organism evidence="1 2">
    <name type="scientific">Yanshouia hominis</name>
    <dbReference type="NCBI Taxonomy" id="2763673"/>
    <lineage>
        <taxon>Bacteria</taxon>
        <taxon>Bacillati</taxon>
        <taxon>Bacillota</taxon>
        <taxon>Clostridia</taxon>
        <taxon>Eubacteriales</taxon>
        <taxon>Oscillospiraceae</taxon>
        <taxon>Yanshouia</taxon>
    </lineage>
</organism>
<name>A0ABR7NFN7_9FIRM</name>
<proteinExistence type="predicted"/>
<accession>A0ABR7NFN7</accession>
<evidence type="ECO:0000313" key="1">
    <source>
        <dbReference type="EMBL" id="MBC8575227.1"/>
    </source>
</evidence>
<evidence type="ECO:0000313" key="2">
    <source>
        <dbReference type="Proteomes" id="UP000658131"/>
    </source>
</evidence>
<dbReference type="RefSeq" id="WP_262398875.1">
    <property type="nucleotide sequence ID" value="NZ_JACRTB010000003.1"/>
</dbReference>
<protein>
    <submittedName>
        <fullName evidence="1">Helix-turn-helix domain-containing protein</fullName>
    </submittedName>
</protein>
<gene>
    <name evidence="1" type="ORF">H8717_02215</name>
</gene>
<keyword evidence="2" id="KW-1185">Reference proteome</keyword>
<reference evidence="1 2" key="1">
    <citation type="submission" date="2020-08" db="EMBL/GenBank/DDBJ databases">
        <title>Genome public.</title>
        <authorList>
            <person name="Liu C."/>
            <person name="Sun Q."/>
        </authorList>
    </citation>
    <scope>NUCLEOTIDE SEQUENCE [LARGE SCALE GENOMIC DNA]</scope>
    <source>
        <strain evidence="1 2">BX1</strain>
    </source>
</reference>
<dbReference type="Proteomes" id="UP000658131">
    <property type="component" value="Unassembled WGS sequence"/>
</dbReference>